<organism evidence="20 21">
    <name type="scientific">Sinocyclocheilus anshuiensis</name>
    <dbReference type="NCBI Taxonomy" id="1608454"/>
    <lineage>
        <taxon>Eukaryota</taxon>
        <taxon>Metazoa</taxon>
        <taxon>Chordata</taxon>
        <taxon>Craniata</taxon>
        <taxon>Vertebrata</taxon>
        <taxon>Euteleostomi</taxon>
        <taxon>Actinopterygii</taxon>
        <taxon>Neopterygii</taxon>
        <taxon>Teleostei</taxon>
        <taxon>Ostariophysi</taxon>
        <taxon>Cypriniformes</taxon>
        <taxon>Cyprinidae</taxon>
        <taxon>Cyprininae</taxon>
        <taxon>Sinocyclocheilus</taxon>
    </lineage>
</organism>
<keyword evidence="5" id="KW-0597">Phosphoprotein</keyword>
<dbReference type="Proteomes" id="UP000472260">
    <property type="component" value="Unassembled WGS sequence"/>
</dbReference>
<protein>
    <recommendedName>
        <fullName evidence="2 12">Occludin</fullName>
    </recommendedName>
</protein>
<keyword evidence="9 15" id="KW-0175">Coiled coil</keyword>
<evidence type="ECO:0000256" key="10">
    <source>
        <dbReference type="ARBA" id="ARBA00023136"/>
    </source>
</evidence>
<evidence type="ECO:0000256" key="2">
    <source>
        <dbReference type="ARBA" id="ARBA00016772"/>
    </source>
</evidence>
<dbReference type="GO" id="GO:0005923">
    <property type="term" value="C:bicellular tight junction"/>
    <property type="evidence" value="ECO:0007669"/>
    <property type="project" value="UniProtKB-SubCell"/>
</dbReference>
<evidence type="ECO:0000256" key="7">
    <source>
        <dbReference type="ARBA" id="ARBA00022949"/>
    </source>
</evidence>
<evidence type="ECO:0000256" key="13">
    <source>
        <dbReference type="PIRSR" id="PIRSR005993-1"/>
    </source>
</evidence>
<keyword evidence="21" id="KW-1185">Reference proteome</keyword>
<feature type="transmembrane region" description="Helical" evidence="17">
    <location>
        <begin position="140"/>
        <end position="159"/>
    </location>
</feature>
<feature type="compositionally biased region" description="Polar residues" evidence="16">
    <location>
        <begin position="354"/>
        <end position="365"/>
    </location>
</feature>
<evidence type="ECO:0000259" key="19">
    <source>
        <dbReference type="PROSITE" id="PS51980"/>
    </source>
</evidence>
<evidence type="ECO:0000256" key="6">
    <source>
        <dbReference type="ARBA" id="ARBA00022692"/>
    </source>
</evidence>
<reference evidence="20" key="1">
    <citation type="submission" date="2025-08" db="UniProtKB">
        <authorList>
            <consortium name="Ensembl"/>
        </authorList>
    </citation>
    <scope>IDENTIFICATION</scope>
</reference>
<dbReference type="GO" id="GO:0016324">
    <property type="term" value="C:apical plasma membrane"/>
    <property type="evidence" value="ECO:0007669"/>
    <property type="project" value="TreeGrafter"/>
</dbReference>
<feature type="domain" description="OCEL" evidence="19">
    <location>
        <begin position="399"/>
        <end position="506"/>
    </location>
</feature>
<dbReference type="GO" id="GO:0031410">
    <property type="term" value="C:cytoplasmic vesicle"/>
    <property type="evidence" value="ECO:0007669"/>
    <property type="project" value="TreeGrafter"/>
</dbReference>
<dbReference type="PANTHER" id="PTHR23288:SF4">
    <property type="entry name" value="OCCLUDIN"/>
    <property type="match status" value="1"/>
</dbReference>
<dbReference type="Gene3D" id="6.10.140.340">
    <property type="match status" value="1"/>
</dbReference>
<keyword evidence="10 12" id="KW-0472">Membrane</keyword>
<feature type="domain" description="MARVEL" evidence="18">
    <location>
        <begin position="45"/>
        <end position="269"/>
    </location>
</feature>
<comment type="subcellular location">
    <subcellularLocation>
        <location evidence="12">Cell membrane</location>
        <topology evidence="12">Multi-pass membrane protein</topology>
    </subcellularLocation>
    <subcellularLocation>
        <location evidence="12">Cell junction</location>
        <location evidence="12">Tight junction</location>
    </subcellularLocation>
</comment>
<dbReference type="AlphaFoldDB" id="A0A671MHL5"/>
<accession>A0A671MHL5</accession>
<dbReference type="Pfam" id="PF07303">
    <property type="entry name" value="Occludin_ELL"/>
    <property type="match status" value="1"/>
</dbReference>
<dbReference type="InterPro" id="IPR002958">
    <property type="entry name" value="Occludin"/>
</dbReference>
<dbReference type="InterPro" id="IPR031176">
    <property type="entry name" value="ELL/occludin"/>
</dbReference>
<evidence type="ECO:0000256" key="3">
    <source>
        <dbReference type="ARBA" id="ARBA00022427"/>
    </source>
</evidence>
<dbReference type="PANTHER" id="PTHR23288">
    <property type="entry name" value="OCCLUDIN AND RNA POLYMERASE II ELONGATION FACTOR ELL"/>
    <property type="match status" value="1"/>
</dbReference>
<dbReference type="InterPro" id="IPR010844">
    <property type="entry name" value="Occludin_ELL"/>
</dbReference>
<feature type="transmembrane region" description="Helical" evidence="17">
    <location>
        <begin position="244"/>
        <end position="265"/>
    </location>
</feature>
<reference evidence="20" key="2">
    <citation type="submission" date="2025-09" db="UniProtKB">
        <authorList>
            <consortium name="Ensembl"/>
        </authorList>
    </citation>
    <scope>IDENTIFICATION</scope>
</reference>
<dbReference type="PIRSF" id="PIRSF005993">
    <property type="entry name" value="Occludin"/>
    <property type="match status" value="1"/>
</dbReference>
<evidence type="ECO:0000256" key="5">
    <source>
        <dbReference type="ARBA" id="ARBA00022553"/>
    </source>
</evidence>
<keyword evidence="3 12" id="KW-0796">Tight junction</keyword>
<feature type="transmembrane region" description="Helical" evidence="17">
    <location>
        <begin position="52"/>
        <end position="74"/>
    </location>
</feature>
<evidence type="ECO:0000256" key="12">
    <source>
        <dbReference type="PIRNR" id="PIRNR005993"/>
    </source>
</evidence>
<feature type="transmembrane region" description="Helical" evidence="17">
    <location>
        <begin position="171"/>
        <end position="195"/>
    </location>
</feature>
<evidence type="ECO:0000256" key="1">
    <source>
        <dbReference type="ARBA" id="ARBA00009171"/>
    </source>
</evidence>
<evidence type="ECO:0000256" key="15">
    <source>
        <dbReference type="SAM" id="Coils"/>
    </source>
</evidence>
<dbReference type="Ensembl" id="ENSSANT00000034856.1">
    <property type="protein sequence ID" value="ENSSANP00000032752.1"/>
    <property type="gene ID" value="ENSSANG00000016671.1"/>
</dbReference>
<keyword evidence="11 13" id="KW-1015">Disulfide bond</keyword>
<evidence type="ECO:0000256" key="8">
    <source>
        <dbReference type="ARBA" id="ARBA00022989"/>
    </source>
</evidence>
<dbReference type="GO" id="GO:0070830">
    <property type="term" value="P:bicellular tight junction assembly"/>
    <property type="evidence" value="ECO:0007669"/>
    <property type="project" value="InterPro"/>
</dbReference>
<evidence type="ECO:0000259" key="18">
    <source>
        <dbReference type="PROSITE" id="PS51225"/>
    </source>
</evidence>
<evidence type="ECO:0000256" key="16">
    <source>
        <dbReference type="SAM" id="MobiDB-lite"/>
    </source>
</evidence>
<feature type="compositionally biased region" description="Basic and acidic residues" evidence="16">
    <location>
        <begin position="378"/>
        <end position="388"/>
    </location>
</feature>
<feature type="coiled-coil region" evidence="15">
    <location>
        <begin position="421"/>
        <end position="455"/>
    </location>
</feature>
<comment type="function">
    <text evidence="12">May play a role in the formation and regulation of the tight junction (TJ) paracellular permeability barrier.</text>
</comment>
<keyword evidence="6 12" id="KW-0812">Transmembrane</keyword>
<dbReference type="InterPro" id="IPR008253">
    <property type="entry name" value="Marvel"/>
</dbReference>
<proteinExistence type="inferred from homology"/>
<feature type="region of interest" description="Disordered" evidence="16">
    <location>
        <begin position="311"/>
        <end position="407"/>
    </location>
</feature>
<comment type="similarity">
    <text evidence="1 12 14">Belongs to the ELL/occludin family.</text>
</comment>
<evidence type="ECO:0000313" key="20">
    <source>
        <dbReference type="Ensembl" id="ENSSANP00000032752.1"/>
    </source>
</evidence>
<sequence length="506" mass="56224">MLSKSECIVSLKKTLDHFLSSNVAPQPAYSYYPDEEFQHFYRWTSPPGIIKIMSVMSIIFCVGIFVCVASTLAWDTDAGAAGFGGYGGSYGGGSYGSYGGGGSYGSYGMGGYGMGGSGGYGGYGYGILGSQNDPRQGKGFMIAMAIITFIILLVIFIMIISHQKVAQGRKFYLAVIIISAIMAFLMLVATIVYLVTVYPMAQSSGSVQFNQVYAMCAAYQQPQMTGGFVNQYLYHYCVVDPQEAIALVLGFIVTAALIIIMVFAIKTRQKINHHGKDNILWRHVKEIGDQNSPQDVEDWVNDVNGVPEPLLADYPMKAGGSRNDLDDNSTNYDKPPYSESPVEIEHNVPIRSSVPLSSGSEMNSSAGRPKKRRAGRPRTADGRDHDTDYASSGDELDDDDFSSEFPPIINNEEREHYKRLFDEDHQAYKELQAEMDQINKRLAEVDRELDDLQEGSPQFLDAMDEYNSLKDKKRSGDYLLKKKRCKHLKAKLSHIKRMVSDYDRRS</sequence>
<evidence type="ECO:0000256" key="9">
    <source>
        <dbReference type="ARBA" id="ARBA00023054"/>
    </source>
</evidence>
<dbReference type="SUPFAM" id="SSF144292">
    <property type="entry name" value="occludin/ELL-like"/>
    <property type="match status" value="1"/>
</dbReference>
<evidence type="ECO:0000256" key="4">
    <source>
        <dbReference type="ARBA" id="ARBA00022475"/>
    </source>
</evidence>
<dbReference type="PROSITE" id="PS51980">
    <property type="entry name" value="OCEL"/>
    <property type="match status" value="1"/>
</dbReference>
<name>A0A671MHL5_9TELE</name>
<keyword evidence="4" id="KW-1003">Cell membrane</keyword>
<evidence type="ECO:0000256" key="11">
    <source>
        <dbReference type="ARBA" id="ARBA00023157"/>
    </source>
</evidence>
<gene>
    <name evidence="20" type="primary">LOC107704142</name>
</gene>
<dbReference type="PROSITE" id="PS51225">
    <property type="entry name" value="MARVEL"/>
    <property type="match status" value="1"/>
</dbReference>
<dbReference type="Pfam" id="PF01284">
    <property type="entry name" value="MARVEL"/>
    <property type="match status" value="1"/>
</dbReference>
<evidence type="ECO:0000256" key="14">
    <source>
        <dbReference type="PROSITE-ProRule" id="PRU01324"/>
    </source>
</evidence>
<keyword evidence="7 12" id="KW-0965">Cell junction</keyword>
<keyword evidence="8 17" id="KW-1133">Transmembrane helix</keyword>
<evidence type="ECO:0000256" key="17">
    <source>
        <dbReference type="SAM" id="Phobius"/>
    </source>
</evidence>
<evidence type="ECO:0000313" key="21">
    <source>
        <dbReference type="Proteomes" id="UP000472260"/>
    </source>
</evidence>
<feature type="disulfide bond" evidence="13">
    <location>
        <begin position="216"/>
        <end position="237"/>
    </location>
</feature>